<evidence type="ECO:0000313" key="2">
    <source>
        <dbReference type="EMBL" id="KAK4777317.1"/>
    </source>
</evidence>
<keyword evidence="3" id="KW-1185">Reference proteome</keyword>
<reference evidence="2 3" key="1">
    <citation type="journal article" date="2023" name="Hortic Res">
        <title>Pangenome of water caltrop reveals structural variations and asymmetric subgenome divergence after allopolyploidization.</title>
        <authorList>
            <person name="Zhang X."/>
            <person name="Chen Y."/>
            <person name="Wang L."/>
            <person name="Yuan Y."/>
            <person name="Fang M."/>
            <person name="Shi L."/>
            <person name="Lu R."/>
            <person name="Comes H.P."/>
            <person name="Ma Y."/>
            <person name="Chen Y."/>
            <person name="Huang G."/>
            <person name="Zhou Y."/>
            <person name="Zheng Z."/>
            <person name="Qiu Y."/>
        </authorList>
    </citation>
    <scope>NUCLEOTIDE SEQUENCE [LARGE SCALE GENOMIC DNA]</scope>
    <source>
        <tissue evidence="2">Roots</tissue>
    </source>
</reference>
<keyword evidence="1" id="KW-0472">Membrane</keyword>
<evidence type="ECO:0000256" key="1">
    <source>
        <dbReference type="SAM" id="Phobius"/>
    </source>
</evidence>
<evidence type="ECO:0000313" key="3">
    <source>
        <dbReference type="Proteomes" id="UP001345219"/>
    </source>
</evidence>
<organism evidence="2 3">
    <name type="scientific">Trapa incisa</name>
    <dbReference type="NCBI Taxonomy" id="236973"/>
    <lineage>
        <taxon>Eukaryota</taxon>
        <taxon>Viridiplantae</taxon>
        <taxon>Streptophyta</taxon>
        <taxon>Embryophyta</taxon>
        <taxon>Tracheophyta</taxon>
        <taxon>Spermatophyta</taxon>
        <taxon>Magnoliopsida</taxon>
        <taxon>eudicotyledons</taxon>
        <taxon>Gunneridae</taxon>
        <taxon>Pentapetalae</taxon>
        <taxon>rosids</taxon>
        <taxon>malvids</taxon>
        <taxon>Myrtales</taxon>
        <taxon>Lythraceae</taxon>
        <taxon>Trapa</taxon>
    </lineage>
</organism>
<keyword evidence="1" id="KW-0812">Transmembrane</keyword>
<protein>
    <submittedName>
        <fullName evidence="2">Uncharacterized protein</fullName>
    </submittedName>
</protein>
<dbReference type="PANTHER" id="PTHR33868:SF18">
    <property type="entry name" value="TRANSMEMBRANE PROTEIN"/>
    <property type="match status" value="1"/>
</dbReference>
<feature type="transmembrane region" description="Helical" evidence="1">
    <location>
        <begin position="370"/>
        <end position="395"/>
    </location>
</feature>
<dbReference type="PANTHER" id="PTHR33868">
    <property type="entry name" value="EXPRESSED PROTEIN"/>
    <property type="match status" value="1"/>
</dbReference>
<proteinExistence type="predicted"/>
<dbReference type="AlphaFoldDB" id="A0AAN7QT06"/>
<comment type="caution">
    <text evidence="2">The sequence shown here is derived from an EMBL/GenBank/DDBJ whole genome shotgun (WGS) entry which is preliminary data.</text>
</comment>
<dbReference type="EMBL" id="JAXIOK010000002">
    <property type="protein sequence ID" value="KAK4777317.1"/>
    <property type="molecule type" value="Genomic_DNA"/>
</dbReference>
<dbReference type="Proteomes" id="UP001345219">
    <property type="component" value="Chromosome 14"/>
</dbReference>
<gene>
    <name evidence="2" type="ORF">SAY87_017504</name>
</gene>
<sequence length="402" mass="45429">MKPSSAPSATPHVNKSIDGEESWCCDRLEESHWVFYHPSSSASTEDECCSQGDKSAASNAPIMHRPHDTKWWLLVQPDLQHHLNSLEAKISAHGSSYMTQTTKSCEHLEEFDVNVCVKNDTSSSFLPPSNHHSWDLESDKLNSSATSQAKKLSLDMELSWMGSENTAPWWRSMDKDDLASLVAQKSLYIENCDLPRTQLKHSREEPANRVVHRKLIPLNVESISEKVCTICDRDVLDGPCSCNFSKTLDEDQANLQKHPEDMFSTSRLLEALCHSQTRARQAEEAAQKAFAEKEHIVTLFFRQASQLFAYRQWLHMLQLENFYMQIKNRTLPRPDLFPDKLGWLPRKGNIMMNGDLDKTGKGRHGKGRSAVALALGLGLVGAGLLLGWTMGWLLFPRDFSCC</sequence>
<accession>A0AAN7QT06</accession>
<keyword evidence="1" id="KW-1133">Transmembrane helix</keyword>
<name>A0AAN7QT06_9MYRT</name>